<dbReference type="InterPro" id="IPR052408">
    <property type="entry name" value="Exonuclease_MUT-7-like"/>
</dbReference>
<dbReference type="AlphaFoldDB" id="A0A238ZUU2"/>
<dbReference type="InterPro" id="IPR002562">
    <property type="entry name" value="3'-5'_exonuclease_dom"/>
</dbReference>
<evidence type="ECO:0000313" key="4">
    <source>
        <dbReference type="Proteomes" id="UP000198324"/>
    </source>
</evidence>
<dbReference type="GO" id="GO:0003676">
    <property type="term" value="F:nucleic acid binding"/>
    <property type="evidence" value="ECO:0007669"/>
    <property type="project" value="InterPro"/>
</dbReference>
<dbReference type="InterPro" id="IPR012337">
    <property type="entry name" value="RNaseH-like_sf"/>
</dbReference>
<dbReference type="Gene3D" id="3.30.420.10">
    <property type="entry name" value="Ribonuclease H-like superfamily/Ribonuclease H"/>
    <property type="match status" value="1"/>
</dbReference>
<gene>
    <name evidence="3" type="ORF">SAMN04488503_1619</name>
</gene>
<dbReference type="SMART" id="SM00474">
    <property type="entry name" value="35EXOc"/>
    <property type="match status" value="1"/>
</dbReference>
<sequence length="237" mass="26416">MYASTPPANMNRRAPKKPPQDLSHLAPIADGAEMPEEHKRAFTTEEIGLLPLTAFVGKIILVECDRQLHQAMHVLHQEELLGFDTETRPIFKKGQVPPPALLQLAGSRDVYIFQLPKLADKAVLTELLASRHIVKSGVSVRDDLKGLKEHFEFTERGFVDLGEVAKRLGMATHGLRNLSANLLGVRISKGAQCSNWAREALSTKQIVYAATDAWISRELYLKFADMGMIDRDPPSRQ</sequence>
<dbReference type="Pfam" id="PF01612">
    <property type="entry name" value="DNA_pol_A_exo1"/>
    <property type="match status" value="1"/>
</dbReference>
<reference evidence="3 4" key="1">
    <citation type="submission" date="2017-06" db="EMBL/GenBank/DDBJ databases">
        <authorList>
            <person name="Kim H.J."/>
            <person name="Triplett B.A."/>
        </authorList>
    </citation>
    <scope>NUCLEOTIDE SEQUENCE [LARGE SCALE GENOMIC DNA]</scope>
    <source>
        <strain evidence="3 4">DSM 13116</strain>
    </source>
</reference>
<dbReference type="InterPro" id="IPR036397">
    <property type="entry name" value="RNaseH_sf"/>
</dbReference>
<feature type="domain" description="3'-5' exonuclease" evidence="2">
    <location>
        <begin position="59"/>
        <end position="228"/>
    </location>
</feature>
<dbReference type="Proteomes" id="UP000198324">
    <property type="component" value="Unassembled WGS sequence"/>
</dbReference>
<protein>
    <submittedName>
        <fullName evidence="3">3'-5' exonuclease</fullName>
    </submittedName>
</protein>
<proteinExistence type="predicted"/>
<dbReference type="SUPFAM" id="SSF53098">
    <property type="entry name" value="Ribonuclease H-like"/>
    <property type="match status" value="1"/>
</dbReference>
<dbReference type="CDD" id="cd06141">
    <property type="entry name" value="WRN_exo"/>
    <property type="match status" value="1"/>
</dbReference>
<evidence type="ECO:0000256" key="1">
    <source>
        <dbReference type="SAM" id="MobiDB-lite"/>
    </source>
</evidence>
<dbReference type="GO" id="GO:0006139">
    <property type="term" value="P:nucleobase-containing compound metabolic process"/>
    <property type="evidence" value="ECO:0007669"/>
    <property type="project" value="InterPro"/>
</dbReference>
<evidence type="ECO:0000259" key="2">
    <source>
        <dbReference type="SMART" id="SM00474"/>
    </source>
</evidence>
<keyword evidence="3" id="KW-0540">Nuclease</keyword>
<keyword evidence="3" id="KW-0269">Exonuclease</keyword>
<dbReference type="PANTHER" id="PTHR47765:SF2">
    <property type="entry name" value="EXONUCLEASE MUT-7 HOMOLOG"/>
    <property type="match status" value="1"/>
</dbReference>
<keyword evidence="3" id="KW-0378">Hydrolase</keyword>
<name>A0A238ZUU2_9BACT</name>
<keyword evidence="4" id="KW-1185">Reference proteome</keyword>
<feature type="region of interest" description="Disordered" evidence="1">
    <location>
        <begin position="1"/>
        <end position="25"/>
    </location>
</feature>
<dbReference type="PANTHER" id="PTHR47765">
    <property type="entry name" value="3'-5' EXONUCLEASE DOMAIN-CONTAINING PROTEIN"/>
    <property type="match status" value="1"/>
</dbReference>
<organism evidence="3 4">
    <name type="scientific">Humidesulfovibrio mexicanus</name>
    <dbReference type="NCBI Taxonomy" id="147047"/>
    <lineage>
        <taxon>Bacteria</taxon>
        <taxon>Pseudomonadati</taxon>
        <taxon>Thermodesulfobacteriota</taxon>
        <taxon>Desulfovibrionia</taxon>
        <taxon>Desulfovibrionales</taxon>
        <taxon>Desulfovibrionaceae</taxon>
        <taxon>Humidesulfovibrio</taxon>
    </lineage>
</organism>
<dbReference type="GO" id="GO:0008408">
    <property type="term" value="F:3'-5' exonuclease activity"/>
    <property type="evidence" value="ECO:0007669"/>
    <property type="project" value="InterPro"/>
</dbReference>
<evidence type="ECO:0000313" key="3">
    <source>
        <dbReference type="EMBL" id="SNR86999.1"/>
    </source>
</evidence>
<dbReference type="EMBL" id="FZOC01000003">
    <property type="protein sequence ID" value="SNR86999.1"/>
    <property type="molecule type" value="Genomic_DNA"/>
</dbReference>
<accession>A0A238ZUU2</accession>